<dbReference type="SUPFAM" id="SSF53335">
    <property type="entry name" value="S-adenosyl-L-methionine-dependent methyltransferases"/>
    <property type="match status" value="1"/>
</dbReference>
<reference evidence="3 4" key="1">
    <citation type="journal article" date="2020" name="G3 (Bethesda)">
        <title>Improved Reference Genome for Cyclotella cryptica CCMP332, a Model for Cell Wall Morphogenesis, Salinity Adaptation, and Lipid Production in Diatoms (Bacillariophyta).</title>
        <authorList>
            <person name="Roberts W.R."/>
            <person name="Downey K.M."/>
            <person name="Ruck E.C."/>
            <person name="Traller J.C."/>
            <person name="Alverson A.J."/>
        </authorList>
    </citation>
    <scope>NUCLEOTIDE SEQUENCE [LARGE SCALE GENOMIC DNA]</scope>
    <source>
        <strain evidence="3 4">CCMP332</strain>
    </source>
</reference>
<feature type="region of interest" description="Disordered" evidence="1">
    <location>
        <begin position="1"/>
        <end position="24"/>
    </location>
</feature>
<dbReference type="InterPro" id="IPR027625">
    <property type="entry name" value="OvoA_Cterm"/>
</dbReference>
<dbReference type="Gene3D" id="3.90.1580.10">
    <property type="entry name" value="paralog of FGE (formylglycine-generating enzyme)"/>
    <property type="match status" value="1"/>
</dbReference>
<dbReference type="PANTHER" id="PTHR23150">
    <property type="entry name" value="SULFATASE MODIFYING FACTOR 1, 2"/>
    <property type="match status" value="1"/>
</dbReference>
<evidence type="ECO:0000313" key="3">
    <source>
        <dbReference type="EMBL" id="KAL3785689.1"/>
    </source>
</evidence>
<dbReference type="InterPro" id="IPR005532">
    <property type="entry name" value="SUMF_dom"/>
</dbReference>
<dbReference type="EMBL" id="JABMIG020000211">
    <property type="protein sequence ID" value="KAL3785689.1"/>
    <property type="molecule type" value="Genomic_DNA"/>
</dbReference>
<accession>A0ABD3PD58</accession>
<dbReference type="SUPFAM" id="SSF56436">
    <property type="entry name" value="C-type lectin-like"/>
    <property type="match status" value="1"/>
</dbReference>
<dbReference type="InterPro" id="IPR016187">
    <property type="entry name" value="CTDL_fold"/>
</dbReference>
<dbReference type="InterPro" id="IPR029063">
    <property type="entry name" value="SAM-dependent_MTases_sf"/>
</dbReference>
<dbReference type="InterPro" id="IPR051043">
    <property type="entry name" value="Sulfatase_Mod_Factor_Kinase"/>
</dbReference>
<evidence type="ECO:0000259" key="2">
    <source>
        <dbReference type="Pfam" id="PF03781"/>
    </source>
</evidence>
<dbReference type="PANTHER" id="PTHR23150:SF26">
    <property type="entry name" value="GENERIC METHYLTRANSFERASE"/>
    <property type="match status" value="1"/>
</dbReference>
<dbReference type="Gene3D" id="3.40.50.150">
    <property type="entry name" value="Vaccinia Virus protein VP39"/>
    <property type="match status" value="1"/>
</dbReference>
<dbReference type="NCBIfam" id="TIGR04344">
    <property type="entry name" value="ovoA_Nterm"/>
    <property type="match status" value="1"/>
</dbReference>
<dbReference type="InterPro" id="IPR027577">
    <property type="entry name" value="OvoA_Nterm"/>
</dbReference>
<dbReference type="AlphaFoldDB" id="A0ABD3PD58"/>
<gene>
    <name evidence="3" type="ORF">HJC23_008722</name>
</gene>
<dbReference type="Pfam" id="PF13489">
    <property type="entry name" value="Methyltransf_23"/>
    <property type="match status" value="1"/>
</dbReference>
<name>A0ABD3PD58_9STRA</name>
<sequence length="995" mass="111663">MIFQALKKSTTSSPRLLQSSGKLTTRQNGHFHTAVAVSLSRAGVAPSPSFSFATDRAVTKIHRHMGVAVNAFSTVAGGNYDNMPHSYGVRASNGGVATFSRLPEGNPSTMAFLGLRNKSSGAAFRVQCDEDEIDTVASVESVRNGSRLDAVGGGGRSVHEAWMVNLGRGDDEWLTGPRGREWFTGKAPDACPGVDNDGVIRSLPLPNLSNVTRQSAKDYFDNSWTLFETLFAGLKGEEPFYRPPVHGLRHPQIFYYGHTPCLYINKLRVAGVLSKPVNAYFESIFEVGVDEMLWDDMHKNDMVWPTVREVHEYRKDVYDTVVEAIMTHPSLDDNGGSKPVVVNQDHPMWALFMGFEHERIHLETSSVLFAETPIELVQRPQNWPPLHPSVNLNLPGKKTRPVESVDYPSNTMLPVKGRTVHLGKPLDFPSYGWDNEYGERTVEVPNFLASEHMITNGEFWHFVADGGYRNKDYWCDDGWAWRTHRNMKWPFFWTAAGPQGSHEYMLRSIFEEIPMQWDWPCNVTYYESKAYCRWKTMKDGSPCSKPYRVLTEAEHHVIRHQEHNLDAARASVLADKVMTTSGEEFPYEATGAANLNMAYSSHSPVDHFQASQTGHRDVVGNAWEWTEDHFNPLKNFEVHHVYDDFSTPCFDGKHSMIVGGSFMSTGDEASVFARFHFRPHFLQFSGFRLVASDEDAPATHLFPGSFSGQAAARNEEESNQHMPINSNVYESDDLLSMYLGLHFPLSGSKEGVQPIMDHGASTPIHGLRFPQRVAELLCSLKPTKSNNRALDIGCAVGGSSFELAKSFDHVEAFDFSGNFIAAAKRIQAGEQLSFNIPIEGNISEKVSVIQEPGVDSAVMSKVNFFQGDACSLSDYAENRHDFGTFDGVILSNLLCRLPDPLACLNAMPRIVNTGGVVVMVTPFTWLEEFTPKSKWLGGFHDPVSGEPMWSKDRLKQIMERHGFEKIHEEQMPLVIREHRRKYQYIISEATGWRKL</sequence>
<evidence type="ECO:0000256" key="1">
    <source>
        <dbReference type="SAM" id="MobiDB-lite"/>
    </source>
</evidence>
<proteinExistence type="predicted"/>
<feature type="compositionally biased region" description="Polar residues" evidence="1">
    <location>
        <begin position="7"/>
        <end position="24"/>
    </location>
</feature>
<protein>
    <recommendedName>
        <fullName evidence="2">Sulfatase-modifying factor enzyme-like domain-containing protein</fullName>
    </recommendedName>
</protein>
<dbReference type="Proteomes" id="UP001516023">
    <property type="component" value="Unassembled WGS sequence"/>
</dbReference>
<organism evidence="3 4">
    <name type="scientific">Cyclotella cryptica</name>
    <dbReference type="NCBI Taxonomy" id="29204"/>
    <lineage>
        <taxon>Eukaryota</taxon>
        <taxon>Sar</taxon>
        <taxon>Stramenopiles</taxon>
        <taxon>Ochrophyta</taxon>
        <taxon>Bacillariophyta</taxon>
        <taxon>Coscinodiscophyceae</taxon>
        <taxon>Thalassiosirophycidae</taxon>
        <taxon>Stephanodiscales</taxon>
        <taxon>Stephanodiscaceae</taxon>
        <taxon>Cyclotella</taxon>
    </lineage>
</organism>
<dbReference type="InterPro" id="IPR042095">
    <property type="entry name" value="SUMF_sf"/>
</dbReference>
<feature type="domain" description="Sulfatase-modifying factor enzyme-like" evidence="2">
    <location>
        <begin position="410"/>
        <end position="690"/>
    </location>
</feature>
<evidence type="ECO:0000313" key="4">
    <source>
        <dbReference type="Proteomes" id="UP001516023"/>
    </source>
</evidence>
<dbReference type="Pfam" id="PF03781">
    <property type="entry name" value="FGE-sulfatase"/>
    <property type="match status" value="1"/>
</dbReference>
<keyword evidence="4" id="KW-1185">Reference proteome</keyword>
<dbReference type="NCBIfam" id="TIGR04345">
    <property type="entry name" value="ovoA_Cterm"/>
    <property type="match status" value="1"/>
</dbReference>
<dbReference type="CDD" id="cd02440">
    <property type="entry name" value="AdoMet_MTases"/>
    <property type="match status" value="1"/>
</dbReference>
<comment type="caution">
    <text evidence="3">The sequence shown here is derived from an EMBL/GenBank/DDBJ whole genome shotgun (WGS) entry which is preliminary data.</text>
</comment>